<dbReference type="GO" id="GO:0005634">
    <property type="term" value="C:nucleus"/>
    <property type="evidence" value="ECO:0007669"/>
    <property type="project" value="UniProtKB-SubCell"/>
</dbReference>
<evidence type="ECO:0000313" key="15">
    <source>
        <dbReference type="Proteomes" id="UP000770661"/>
    </source>
</evidence>
<feature type="domain" description="C2H2-type" evidence="13">
    <location>
        <begin position="90"/>
        <end position="117"/>
    </location>
</feature>
<name>A0A8J4Y9U6_CHIOP</name>
<feature type="domain" description="C2H2-type" evidence="13">
    <location>
        <begin position="118"/>
        <end position="145"/>
    </location>
</feature>
<dbReference type="GO" id="GO:0008270">
    <property type="term" value="F:zinc ion binding"/>
    <property type="evidence" value="ECO:0007669"/>
    <property type="project" value="UniProtKB-KW"/>
</dbReference>
<comment type="subcellular location">
    <subcellularLocation>
        <location evidence="1">Nucleus</location>
    </subcellularLocation>
</comment>
<feature type="compositionally biased region" description="Polar residues" evidence="12">
    <location>
        <begin position="1"/>
        <end position="16"/>
    </location>
</feature>
<feature type="domain" description="C2H2-type" evidence="13">
    <location>
        <begin position="146"/>
        <end position="173"/>
    </location>
</feature>
<dbReference type="FunFam" id="3.30.160.60:FF:000264">
    <property type="entry name" value="Zinc finger protein 236"/>
    <property type="match status" value="1"/>
</dbReference>
<dbReference type="InterPro" id="IPR036236">
    <property type="entry name" value="Znf_C2H2_sf"/>
</dbReference>
<dbReference type="PANTHER" id="PTHR24394:SF44">
    <property type="entry name" value="ZINC FINGER PROTEIN 271-LIKE"/>
    <property type="match status" value="1"/>
</dbReference>
<dbReference type="Pfam" id="PF00096">
    <property type="entry name" value="zf-C2H2"/>
    <property type="match status" value="5"/>
</dbReference>
<sequence>MDTILQQTTEANTVQDEGQRRQEGKKGNAKQQHSVHEDKIGTRVVYMKDSASEESDVQKHAHSCKICSKSFKKPSDLVRHFRIHTGERPFSCAQCGKAFAVKSTLDVHMKTHTKQKDFMCHICNTLFATKGSLSIHMRLHTGDKPFKCNHCGMKFRTSGHRKNHIIKHFKTSSKVPSEDEDLTKTDAQAEPAVMEIPNEDNLNPVIMMSDGTVSLQIHGLNLGSIDPSSLLNIQPMTVDESVLSQLQASGVAMMGTGERTGDEDAEDSISVNPNVVMTQPQNVPTPNTEGFDESEFEICMVDDNGRVRVVTEPAVSILEQDQLDEDGATSSFVSQELTLSDIAVPGQNNTVQCTLCSKYFSKVVDWQEHLISHNIFIKVGQDGDLEKDLHESIIIPEAVLGETQVTTSALHSIQADKNTSDLCVEEMIVPKMEVESSTSVKCNSCSIIFKDESSLSQHMISEHLKQYECLICGVAFASAPSLKKHMKIHQSEVKGFQCVFCPEHFSARTPMYSHIIQEHLQLALENPLAIEKVGLRINLTSETQRDGMEGTQGPGEELDPLELFPTVNNSQME</sequence>
<evidence type="ECO:0000256" key="12">
    <source>
        <dbReference type="SAM" id="MobiDB-lite"/>
    </source>
</evidence>
<evidence type="ECO:0000256" key="8">
    <source>
        <dbReference type="ARBA" id="ARBA00023125"/>
    </source>
</evidence>
<dbReference type="AlphaFoldDB" id="A0A8J4Y9U6"/>
<keyword evidence="6" id="KW-0862">Zinc</keyword>
<keyword evidence="15" id="KW-1185">Reference proteome</keyword>
<proteinExistence type="inferred from homology"/>
<dbReference type="EMBL" id="JACEEZ010007428">
    <property type="protein sequence ID" value="KAG0724058.1"/>
    <property type="molecule type" value="Genomic_DNA"/>
</dbReference>
<dbReference type="GO" id="GO:0003677">
    <property type="term" value="F:DNA binding"/>
    <property type="evidence" value="ECO:0007669"/>
    <property type="project" value="UniProtKB-KW"/>
</dbReference>
<dbReference type="FunFam" id="3.30.160.60:FF:000301">
    <property type="entry name" value="Zinc finger protein 236"/>
    <property type="match status" value="1"/>
</dbReference>
<dbReference type="FunFam" id="3.30.160.60:FF:001818">
    <property type="entry name" value="GDNF-inducible zinc finger protein 1 isoform X1"/>
    <property type="match status" value="1"/>
</dbReference>
<dbReference type="GO" id="GO:0000981">
    <property type="term" value="F:DNA-binding transcription factor activity, RNA polymerase II-specific"/>
    <property type="evidence" value="ECO:0007669"/>
    <property type="project" value="TreeGrafter"/>
</dbReference>
<comment type="similarity">
    <text evidence="2">Belongs to the krueppel C2H2-type zinc-finger protein family.</text>
</comment>
<feature type="domain" description="C2H2-type" evidence="13">
    <location>
        <begin position="440"/>
        <end position="468"/>
    </location>
</feature>
<accession>A0A8J4Y9U6</accession>
<evidence type="ECO:0000256" key="9">
    <source>
        <dbReference type="ARBA" id="ARBA00023163"/>
    </source>
</evidence>
<keyword evidence="10" id="KW-0539">Nucleus</keyword>
<evidence type="ECO:0000313" key="14">
    <source>
        <dbReference type="EMBL" id="KAG0724058.1"/>
    </source>
</evidence>
<dbReference type="Gene3D" id="3.30.160.60">
    <property type="entry name" value="Classic Zinc Finger"/>
    <property type="match status" value="5"/>
</dbReference>
<organism evidence="14 15">
    <name type="scientific">Chionoecetes opilio</name>
    <name type="common">Atlantic snow crab</name>
    <name type="synonym">Cancer opilio</name>
    <dbReference type="NCBI Taxonomy" id="41210"/>
    <lineage>
        <taxon>Eukaryota</taxon>
        <taxon>Metazoa</taxon>
        <taxon>Ecdysozoa</taxon>
        <taxon>Arthropoda</taxon>
        <taxon>Crustacea</taxon>
        <taxon>Multicrustacea</taxon>
        <taxon>Malacostraca</taxon>
        <taxon>Eumalacostraca</taxon>
        <taxon>Eucarida</taxon>
        <taxon>Decapoda</taxon>
        <taxon>Pleocyemata</taxon>
        <taxon>Brachyura</taxon>
        <taxon>Eubrachyura</taxon>
        <taxon>Majoidea</taxon>
        <taxon>Majidae</taxon>
        <taxon>Chionoecetes</taxon>
    </lineage>
</organism>
<keyword evidence="7" id="KW-0805">Transcription regulation</keyword>
<protein>
    <submittedName>
        <fullName evidence="14">Zinc finger protein 236</fullName>
    </submittedName>
</protein>
<gene>
    <name evidence="14" type="primary">ZNF236_1</name>
    <name evidence="14" type="ORF">GWK47_041441</name>
</gene>
<dbReference type="SUPFAM" id="SSF57667">
    <property type="entry name" value="beta-beta-alpha zinc fingers"/>
    <property type="match status" value="4"/>
</dbReference>
<evidence type="ECO:0000256" key="1">
    <source>
        <dbReference type="ARBA" id="ARBA00004123"/>
    </source>
</evidence>
<dbReference type="SMART" id="SM00355">
    <property type="entry name" value="ZnF_C2H2"/>
    <property type="match status" value="8"/>
</dbReference>
<evidence type="ECO:0000256" key="2">
    <source>
        <dbReference type="ARBA" id="ARBA00006991"/>
    </source>
</evidence>
<evidence type="ECO:0000256" key="11">
    <source>
        <dbReference type="PROSITE-ProRule" id="PRU00042"/>
    </source>
</evidence>
<dbReference type="GO" id="GO:0042802">
    <property type="term" value="F:identical protein binding"/>
    <property type="evidence" value="ECO:0007669"/>
    <property type="project" value="UniProtKB-ARBA"/>
</dbReference>
<feature type="domain" description="C2H2-type" evidence="13">
    <location>
        <begin position="62"/>
        <end position="89"/>
    </location>
</feature>
<keyword evidence="8" id="KW-0238">DNA-binding</keyword>
<dbReference type="Pfam" id="PF13912">
    <property type="entry name" value="zf-C2H2_6"/>
    <property type="match status" value="1"/>
</dbReference>
<evidence type="ECO:0000259" key="13">
    <source>
        <dbReference type="PROSITE" id="PS50157"/>
    </source>
</evidence>
<keyword evidence="5 11" id="KW-0863">Zinc-finger</keyword>
<keyword evidence="9" id="KW-0804">Transcription</keyword>
<feature type="compositionally biased region" description="Basic and acidic residues" evidence="12">
    <location>
        <begin position="17"/>
        <end position="26"/>
    </location>
</feature>
<feature type="region of interest" description="Disordered" evidence="12">
    <location>
        <begin position="541"/>
        <end position="573"/>
    </location>
</feature>
<dbReference type="PANTHER" id="PTHR24394">
    <property type="entry name" value="ZINC FINGER PROTEIN"/>
    <property type="match status" value="1"/>
</dbReference>
<dbReference type="PROSITE" id="PS50157">
    <property type="entry name" value="ZINC_FINGER_C2H2_2"/>
    <property type="match status" value="6"/>
</dbReference>
<dbReference type="InterPro" id="IPR013087">
    <property type="entry name" value="Znf_C2H2_type"/>
</dbReference>
<evidence type="ECO:0000256" key="10">
    <source>
        <dbReference type="ARBA" id="ARBA00023242"/>
    </source>
</evidence>
<evidence type="ECO:0000256" key="6">
    <source>
        <dbReference type="ARBA" id="ARBA00022833"/>
    </source>
</evidence>
<feature type="region of interest" description="Disordered" evidence="12">
    <location>
        <begin position="1"/>
        <end position="40"/>
    </location>
</feature>
<dbReference type="OrthoDB" id="6077919at2759"/>
<dbReference type="FunFam" id="3.30.160.60:FF:000508">
    <property type="entry name" value="Myeloid zinc finger 1"/>
    <property type="match status" value="1"/>
</dbReference>
<reference evidence="14" key="1">
    <citation type="submission" date="2020-07" db="EMBL/GenBank/DDBJ databases">
        <title>The High-quality genome of the commercially important snow crab, Chionoecetes opilio.</title>
        <authorList>
            <person name="Jeong J.-H."/>
            <person name="Ryu S."/>
        </authorList>
    </citation>
    <scope>NUCLEOTIDE SEQUENCE</scope>
    <source>
        <strain evidence="14">MADBK_172401_WGS</strain>
        <tissue evidence="14">Digestive gland</tissue>
    </source>
</reference>
<evidence type="ECO:0000256" key="3">
    <source>
        <dbReference type="ARBA" id="ARBA00022723"/>
    </source>
</evidence>
<feature type="domain" description="C2H2-type" evidence="13">
    <location>
        <begin position="467"/>
        <end position="494"/>
    </location>
</feature>
<keyword evidence="4" id="KW-0677">Repeat</keyword>
<evidence type="ECO:0000256" key="5">
    <source>
        <dbReference type="ARBA" id="ARBA00022771"/>
    </source>
</evidence>
<evidence type="ECO:0000256" key="7">
    <source>
        <dbReference type="ARBA" id="ARBA00023015"/>
    </source>
</evidence>
<evidence type="ECO:0000256" key="4">
    <source>
        <dbReference type="ARBA" id="ARBA00022737"/>
    </source>
</evidence>
<keyword evidence="3" id="KW-0479">Metal-binding</keyword>
<dbReference type="PROSITE" id="PS00028">
    <property type="entry name" value="ZINC_FINGER_C2H2_1"/>
    <property type="match status" value="7"/>
</dbReference>
<comment type="caution">
    <text evidence="14">The sequence shown here is derived from an EMBL/GenBank/DDBJ whole genome shotgun (WGS) entry which is preliminary data.</text>
</comment>
<dbReference type="Proteomes" id="UP000770661">
    <property type="component" value="Unassembled WGS sequence"/>
</dbReference>